<dbReference type="Gene3D" id="1.10.287.370">
    <property type="match status" value="1"/>
</dbReference>
<evidence type="ECO:0008006" key="4">
    <source>
        <dbReference type="Google" id="ProtNLM"/>
    </source>
</evidence>
<comment type="caution">
    <text evidence="2">The sequence shown here is derived from an EMBL/GenBank/DDBJ whole genome shotgun (WGS) entry which is preliminary data.</text>
</comment>
<sequence>MQEQLTNDVRNLGAAYDALNGVRARFMDNHNAVDQFGRVGKEKVAQEQSAAADGADDDMLVCMTSSLLLRGSLIPAETVLIDVGTGYFIERSIESAKEYFTLRAAKMKEAMDDTEKTLKKKQDELEQVSYVLRVRMAEVEAMQQQE</sequence>
<dbReference type="PANTHER" id="PTHR12674">
    <property type="entry name" value="PREFOLDIN SUBUNIT 5"/>
    <property type="match status" value="1"/>
</dbReference>
<gene>
    <name evidence="2" type="ORF">STCU_02650</name>
</gene>
<dbReference type="InterPro" id="IPR004127">
    <property type="entry name" value="Prefoldin_subunit_alpha"/>
</dbReference>
<reference evidence="2 3" key="1">
    <citation type="journal article" date="2013" name="PLoS ONE">
        <title>Predicting the Proteins of Angomonas deanei, Strigomonas culicis and Their Respective Endosymbionts Reveals New Aspects of the Trypanosomatidae Family.</title>
        <authorList>
            <person name="Motta M.C."/>
            <person name="Martins A.C."/>
            <person name="de Souza S.S."/>
            <person name="Catta-Preta C.M."/>
            <person name="Silva R."/>
            <person name="Klein C.C."/>
            <person name="de Almeida L.G."/>
            <person name="de Lima Cunha O."/>
            <person name="Ciapina L.P."/>
            <person name="Brocchi M."/>
            <person name="Colabardini A.C."/>
            <person name="de Araujo Lima B."/>
            <person name="Machado C.R."/>
            <person name="de Almeida Soares C.M."/>
            <person name="Probst C.M."/>
            <person name="de Menezes C.B."/>
            <person name="Thompson C.E."/>
            <person name="Bartholomeu D.C."/>
            <person name="Gradia D.F."/>
            <person name="Pavoni D.P."/>
            <person name="Grisard E.C."/>
            <person name="Fantinatti-Garboggini F."/>
            <person name="Marchini F.K."/>
            <person name="Rodrigues-Luiz G.F."/>
            <person name="Wagner G."/>
            <person name="Goldman G.H."/>
            <person name="Fietto J.L."/>
            <person name="Elias M.C."/>
            <person name="Goldman M.H."/>
            <person name="Sagot M.F."/>
            <person name="Pereira M."/>
            <person name="Stoco P.H."/>
            <person name="de Mendonca-Neto R.P."/>
            <person name="Teixeira S.M."/>
            <person name="Maciel T.E."/>
            <person name="de Oliveira Mendes T.A."/>
            <person name="Urmenyi T.P."/>
            <person name="de Souza W."/>
            <person name="Schenkman S."/>
            <person name="de Vasconcelos A.T."/>
        </authorList>
    </citation>
    <scope>NUCLEOTIDE SEQUENCE [LARGE SCALE GENOMIC DNA]</scope>
</reference>
<dbReference type="EMBL" id="ATMH01002650">
    <property type="protein sequence ID" value="EPY32787.1"/>
    <property type="molecule type" value="Genomic_DNA"/>
</dbReference>
<dbReference type="GO" id="GO:0051082">
    <property type="term" value="F:unfolded protein binding"/>
    <property type="evidence" value="ECO:0007669"/>
    <property type="project" value="InterPro"/>
</dbReference>
<dbReference type="OrthoDB" id="10267474at2759"/>
<dbReference type="InterPro" id="IPR009053">
    <property type="entry name" value="Prefoldin"/>
</dbReference>
<dbReference type="Proteomes" id="UP000015354">
    <property type="component" value="Unassembled WGS sequence"/>
</dbReference>
<protein>
    <recommendedName>
        <fullName evidence="4">Prefoldin alpha subunit</fullName>
    </recommendedName>
</protein>
<dbReference type="InterPro" id="IPR011599">
    <property type="entry name" value="PFD_alpha_archaea"/>
</dbReference>
<dbReference type="AlphaFoldDB" id="S9UPG6"/>
<organism evidence="2 3">
    <name type="scientific">Strigomonas culicis</name>
    <dbReference type="NCBI Taxonomy" id="28005"/>
    <lineage>
        <taxon>Eukaryota</taxon>
        <taxon>Discoba</taxon>
        <taxon>Euglenozoa</taxon>
        <taxon>Kinetoplastea</taxon>
        <taxon>Metakinetoplastina</taxon>
        <taxon>Trypanosomatida</taxon>
        <taxon>Trypanosomatidae</taxon>
        <taxon>Strigomonadinae</taxon>
        <taxon>Strigomonas</taxon>
    </lineage>
</organism>
<accession>S9UPG6</accession>
<dbReference type="GO" id="GO:0016272">
    <property type="term" value="C:prefoldin complex"/>
    <property type="evidence" value="ECO:0007669"/>
    <property type="project" value="InterPro"/>
</dbReference>
<proteinExistence type="inferred from homology"/>
<dbReference type="CDD" id="cd23157">
    <property type="entry name" value="Prefoldin_5"/>
    <property type="match status" value="1"/>
</dbReference>
<dbReference type="GO" id="GO:0006457">
    <property type="term" value="P:protein folding"/>
    <property type="evidence" value="ECO:0007669"/>
    <property type="project" value="InterPro"/>
</dbReference>
<name>S9UPG6_9TRYP</name>
<dbReference type="GO" id="GO:1990115">
    <property type="term" value="P:RNA polymerase III assembly"/>
    <property type="evidence" value="ECO:0007669"/>
    <property type="project" value="TreeGrafter"/>
</dbReference>
<dbReference type="GO" id="GO:0005737">
    <property type="term" value="C:cytoplasm"/>
    <property type="evidence" value="ECO:0007669"/>
    <property type="project" value="TreeGrafter"/>
</dbReference>
<dbReference type="PANTHER" id="PTHR12674:SF2">
    <property type="entry name" value="PREFOLDIN SUBUNIT 5"/>
    <property type="match status" value="1"/>
</dbReference>
<dbReference type="GO" id="GO:1990114">
    <property type="term" value="P:RNA polymerase II core complex assembly"/>
    <property type="evidence" value="ECO:0007669"/>
    <property type="project" value="TreeGrafter"/>
</dbReference>
<dbReference type="NCBIfam" id="TIGR00293">
    <property type="entry name" value="prefoldin subunit alpha"/>
    <property type="match status" value="1"/>
</dbReference>
<dbReference type="Pfam" id="PF02996">
    <property type="entry name" value="Prefoldin"/>
    <property type="match status" value="1"/>
</dbReference>
<evidence type="ECO:0000313" key="3">
    <source>
        <dbReference type="Proteomes" id="UP000015354"/>
    </source>
</evidence>
<dbReference type="GO" id="GO:1990113">
    <property type="term" value="P:RNA polymerase I assembly"/>
    <property type="evidence" value="ECO:0007669"/>
    <property type="project" value="TreeGrafter"/>
</dbReference>
<dbReference type="SUPFAM" id="SSF46579">
    <property type="entry name" value="Prefoldin"/>
    <property type="match status" value="1"/>
</dbReference>
<keyword evidence="3" id="KW-1185">Reference proteome</keyword>
<evidence type="ECO:0000313" key="2">
    <source>
        <dbReference type="EMBL" id="EPY32787.1"/>
    </source>
</evidence>
<comment type="similarity">
    <text evidence="1">Belongs to the prefoldin subunit alpha family.</text>
</comment>
<evidence type="ECO:0000256" key="1">
    <source>
        <dbReference type="ARBA" id="ARBA00010048"/>
    </source>
</evidence>